<dbReference type="Proteomes" id="UP001442468">
    <property type="component" value="Unassembled WGS sequence"/>
</dbReference>
<accession>A0ABV1NCT7</accession>
<comment type="caution">
    <text evidence="2">The sequence shown here is derived from an EMBL/GenBank/DDBJ whole genome shotgun (WGS) entry which is preliminary data.</text>
</comment>
<organism evidence="2 3">
    <name type="scientific">Halomonas aquatica</name>
    <dbReference type="NCBI Taxonomy" id="3151123"/>
    <lineage>
        <taxon>Bacteria</taxon>
        <taxon>Pseudomonadati</taxon>
        <taxon>Pseudomonadota</taxon>
        <taxon>Gammaproteobacteria</taxon>
        <taxon>Oceanospirillales</taxon>
        <taxon>Halomonadaceae</taxon>
        <taxon>Halomonas</taxon>
    </lineage>
</organism>
<keyword evidence="3" id="KW-1185">Reference proteome</keyword>
<feature type="compositionally biased region" description="Basic and acidic residues" evidence="1">
    <location>
        <begin position="60"/>
        <end position="71"/>
    </location>
</feature>
<protein>
    <submittedName>
        <fullName evidence="2">Uncharacterized protein</fullName>
    </submittedName>
</protein>
<feature type="compositionally biased region" description="Basic residues" evidence="1">
    <location>
        <begin position="1"/>
        <end position="10"/>
    </location>
</feature>
<evidence type="ECO:0000256" key="1">
    <source>
        <dbReference type="SAM" id="MobiDB-lite"/>
    </source>
</evidence>
<evidence type="ECO:0000313" key="2">
    <source>
        <dbReference type="EMBL" id="MEQ6916874.1"/>
    </source>
</evidence>
<evidence type="ECO:0000313" key="3">
    <source>
        <dbReference type="Proteomes" id="UP001442468"/>
    </source>
</evidence>
<name>A0ABV1NCT7_9GAMM</name>
<gene>
    <name evidence="2" type="ORF">ABE960_04960</name>
</gene>
<sequence length="71" mass="8070">MKRRHPKARPSKVAQDAYRRLMSGNDDSSRLEKGGMDLETLPAIDLDTLPELDLEPPAIDLDHDTREEGER</sequence>
<dbReference type="RefSeq" id="WP_349761132.1">
    <property type="nucleotide sequence ID" value="NZ_JBEGCJ010000002.1"/>
</dbReference>
<reference evidence="2 3" key="1">
    <citation type="submission" date="2024-05" db="EMBL/GenBank/DDBJ databases">
        <title>Halomonas sp. SSM6 16S ribosomal RNA gene Genome sequencing and assembly.</title>
        <authorList>
            <person name="Yook S."/>
        </authorList>
    </citation>
    <scope>NUCLEOTIDE SEQUENCE [LARGE SCALE GENOMIC DNA]</scope>
    <source>
        <strain evidence="2 3">SSM6</strain>
    </source>
</reference>
<feature type="region of interest" description="Disordered" evidence="1">
    <location>
        <begin position="1"/>
        <end position="71"/>
    </location>
</feature>
<dbReference type="EMBL" id="JBEGCJ010000002">
    <property type="protein sequence ID" value="MEQ6916874.1"/>
    <property type="molecule type" value="Genomic_DNA"/>
</dbReference>
<proteinExistence type="predicted"/>
<feature type="compositionally biased region" description="Basic and acidic residues" evidence="1">
    <location>
        <begin position="27"/>
        <end position="36"/>
    </location>
</feature>